<keyword evidence="8" id="KW-0539">Nucleus</keyword>
<dbReference type="GO" id="GO:0005634">
    <property type="term" value="C:nucleus"/>
    <property type="evidence" value="ECO:0007669"/>
    <property type="project" value="UniProtKB-SubCell"/>
</dbReference>
<dbReference type="InterPro" id="IPR011545">
    <property type="entry name" value="DEAD/DEAH_box_helicase_dom"/>
</dbReference>
<dbReference type="Pfam" id="PF00271">
    <property type="entry name" value="Helicase_C"/>
    <property type="match status" value="1"/>
</dbReference>
<dbReference type="Gene3D" id="3.40.50.300">
    <property type="entry name" value="P-loop containing nucleotide triphosphate hydrolases"/>
    <property type="match status" value="2"/>
</dbReference>
<dbReference type="GO" id="GO:0005829">
    <property type="term" value="C:cytosol"/>
    <property type="evidence" value="ECO:0007669"/>
    <property type="project" value="TreeGrafter"/>
</dbReference>
<dbReference type="InterPro" id="IPR001650">
    <property type="entry name" value="Helicase_C-like"/>
</dbReference>
<name>A0AAD7HQF5_9AGAR</name>
<evidence type="ECO:0000256" key="3">
    <source>
        <dbReference type="ARBA" id="ARBA00022741"/>
    </source>
</evidence>
<evidence type="ECO:0000256" key="7">
    <source>
        <dbReference type="ARBA" id="ARBA00022884"/>
    </source>
</evidence>
<evidence type="ECO:0000259" key="15">
    <source>
        <dbReference type="PROSITE" id="PS51195"/>
    </source>
</evidence>
<evidence type="ECO:0000256" key="11">
    <source>
        <dbReference type="RuleBase" id="RU000492"/>
    </source>
</evidence>
<evidence type="ECO:0000313" key="17">
    <source>
        <dbReference type="Proteomes" id="UP001215280"/>
    </source>
</evidence>
<dbReference type="InterPro" id="IPR050079">
    <property type="entry name" value="DEAD_box_RNA_helicase"/>
</dbReference>
<protein>
    <submittedName>
        <fullName evidence="16">P-loop containing nucleoside triphosphate hydrolase protein</fullName>
    </submittedName>
</protein>
<dbReference type="SMART" id="SM00487">
    <property type="entry name" value="DEXDc"/>
    <property type="match status" value="1"/>
</dbReference>
<evidence type="ECO:0000313" key="16">
    <source>
        <dbReference type="EMBL" id="KAJ7725880.1"/>
    </source>
</evidence>
<dbReference type="AlphaFoldDB" id="A0AAD7HQF5"/>
<dbReference type="InterPro" id="IPR014014">
    <property type="entry name" value="RNA_helicase_DEAD_Q_motif"/>
</dbReference>
<dbReference type="Pfam" id="PF00270">
    <property type="entry name" value="DEAD"/>
    <property type="match status" value="1"/>
</dbReference>
<evidence type="ECO:0000256" key="2">
    <source>
        <dbReference type="ARBA" id="ARBA00022517"/>
    </source>
</evidence>
<keyword evidence="7" id="KW-0694">RNA-binding</keyword>
<dbReference type="PROSITE" id="PS51195">
    <property type="entry name" value="Q_MOTIF"/>
    <property type="match status" value="1"/>
</dbReference>
<feature type="domain" description="Helicase C-terminal" evidence="14">
    <location>
        <begin position="230"/>
        <end position="378"/>
    </location>
</feature>
<dbReference type="GO" id="GO:0042254">
    <property type="term" value="P:ribosome biogenesis"/>
    <property type="evidence" value="ECO:0007669"/>
    <property type="project" value="UniProtKB-KW"/>
</dbReference>
<accession>A0AAD7HQF5</accession>
<evidence type="ECO:0000256" key="1">
    <source>
        <dbReference type="ARBA" id="ARBA00004123"/>
    </source>
</evidence>
<dbReference type="SMART" id="SM00490">
    <property type="entry name" value="HELICc"/>
    <property type="match status" value="1"/>
</dbReference>
<gene>
    <name evidence="16" type="ORF">DFH07DRAFT_853751</name>
</gene>
<comment type="subcellular location">
    <subcellularLocation>
        <location evidence="1">Nucleus</location>
    </subcellularLocation>
</comment>
<dbReference type="GO" id="GO:0003724">
    <property type="term" value="F:RNA helicase activity"/>
    <property type="evidence" value="ECO:0007669"/>
    <property type="project" value="InterPro"/>
</dbReference>
<feature type="short sequence motif" description="Q motif" evidence="10">
    <location>
        <begin position="5"/>
        <end position="33"/>
    </location>
</feature>
<evidence type="ECO:0000259" key="13">
    <source>
        <dbReference type="PROSITE" id="PS51192"/>
    </source>
</evidence>
<evidence type="ECO:0000256" key="8">
    <source>
        <dbReference type="ARBA" id="ARBA00023242"/>
    </source>
</evidence>
<evidence type="ECO:0000256" key="5">
    <source>
        <dbReference type="ARBA" id="ARBA00022806"/>
    </source>
</evidence>
<evidence type="ECO:0000259" key="14">
    <source>
        <dbReference type="PROSITE" id="PS51194"/>
    </source>
</evidence>
<dbReference type="CDD" id="cd18787">
    <property type="entry name" value="SF2_C_DEAD"/>
    <property type="match status" value="1"/>
</dbReference>
<organism evidence="16 17">
    <name type="scientific">Mycena maculata</name>
    <dbReference type="NCBI Taxonomy" id="230809"/>
    <lineage>
        <taxon>Eukaryota</taxon>
        <taxon>Fungi</taxon>
        <taxon>Dikarya</taxon>
        <taxon>Basidiomycota</taxon>
        <taxon>Agaricomycotina</taxon>
        <taxon>Agaricomycetes</taxon>
        <taxon>Agaricomycetidae</taxon>
        <taxon>Agaricales</taxon>
        <taxon>Marasmiineae</taxon>
        <taxon>Mycenaceae</taxon>
        <taxon>Mycena</taxon>
    </lineage>
</organism>
<dbReference type="CDD" id="cd17954">
    <property type="entry name" value="DEADc_DDX47"/>
    <property type="match status" value="1"/>
</dbReference>
<dbReference type="GO" id="GO:0003723">
    <property type="term" value="F:RNA binding"/>
    <property type="evidence" value="ECO:0007669"/>
    <property type="project" value="UniProtKB-KW"/>
</dbReference>
<comment type="similarity">
    <text evidence="9">Belongs to the DEAD box helicase family. DDX47/RRP3 subfamily.</text>
</comment>
<feature type="domain" description="DEAD-box RNA helicase Q" evidence="15">
    <location>
        <begin position="5"/>
        <end position="33"/>
    </location>
</feature>
<keyword evidence="6 11" id="KW-0067">ATP-binding</keyword>
<dbReference type="PANTHER" id="PTHR47959">
    <property type="entry name" value="ATP-DEPENDENT RNA HELICASE RHLE-RELATED"/>
    <property type="match status" value="1"/>
</dbReference>
<reference evidence="16" key="1">
    <citation type="submission" date="2023-03" db="EMBL/GenBank/DDBJ databases">
        <title>Massive genome expansion in bonnet fungi (Mycena s.s.) driven by repeated elements and novel gene families across ecological guilds.</title>
        <authorList>
            <consortium name="Lawrence Berkeley National Laboratory"/>
            <person name="Harder C.B."/>
            <person name="Miyauchi S."/>
            <person name="Viragh M."/>
            <person name="Kuo A."/>
            <person name="Thoen E."/>
            <person name="Andreopoulos B."/>
            <person name="Lu D."/>
            <person name="Skrede I."/>
            <person name="Drula E."/>
            <person name="Henrissat B."/>
            <person name="Morin E."/>
            <person name="Kohler A."/>
            <person name="Barry K."/>
            <person name="LaButti K."/>
            <person name="Morin E."/>
            <person name="Salamov A."/>
            <person name="Lipzen A."/>
            <person name="Mereny Z."/>
            <person name="Hegedus B."/>
            <person name="Baldrian P."/>
            <person name="Stursova M."/>
            <person name="Weitz H."/>
            <person name="Taylor A."/>
            <person name="Grigoriev I.V."/>
            <person name="Nagy L.G."/>
            <person name="Martin F."/>
            <person name="Kauserud H."/>
        </authorList>
    </citation>
    <scope>NUCLEOTIDE SEQUENCE</scope>
    <source>
        <strain evidence="16">CBHHK188m</strain>
    </source>
</reference>
<dbReference type="GO" id="GO:0016787">
    <property type="term" value="F:hydrolase activity"/>
    <property type="evidence" value="ECO:0007669"/>
    <property type="project" value="UniProtKB-KW"/>
</dbReference>
<dbReference type="InterPro" id="IPR014001">
    <property type="entry name" value="Helicase_ATP-bd"/>
</dbReference>
<dbReference type="PROSITE" id="PS51194">
    <property type="entry name" value="HELICASE_CTER"/>
    <property type="match status" value="1"/>
</dbReference>
<evidence type="ECO:0000256" key="10">
    <source>
        <dbReference type="PROSITE-ProRule" id="PRU00552"/>
    </source>
</evidence>
<dbReference type="Proteomes" id="UP001215280">
    <property type="component" value="Unassembled WGS sequence"/>
</dbReference>
<evidence type="ECO:0000256" key="12">
    <source>
        <dbReference type="SAM" id="MobiDB-lite"/>
    </source>
</evidence>
<sequence length="444" mass="48645">MSSPPSFKSLGLIDPLLEALEQVNYTTPTDIQVEALPHALEGRDIIGVASTGSGKTAAFALPILQKLWDDPKGLFACVLAPTRELAFQISQQFESLGSSMGVRSAVIVGGVETIAQSVALAKRPHVVVATPGRLLWHLENTKGFSLKGIKFLVLDEADRLLDMDFGPVIDRILKLVPTERTTYLFSATMTSKVAKLQRASLSNPVKVEVSTKYQTVSTLLQYYLFMPLQDKDTYLVSLANSLAQNSMIIFTRTVHDAGRICIILRTLGLPAVPLHGQLSQSQRLGALGKFKSGSRKVLVATDIASRGLDIPSVDVVINFDIPTHSKDYIHRVGRTARAGRAGKSITLVTQYDVELVQRIEQTIGKQMELWPTDPEEIALLKERVNEAGRVAAAELKEQNANAKGGGNGRKHKRESGGSREDERDRDDDVVEAGIPTRRKKFKSR</sequence>
<dbReference type="SUPFAM" id="SSF52540">
    <property type="entry name" value="P-loop containing nucleoside triphosphate hydrolases"/>
    <property type="match status" value="1"/>
</dbReference>
<evidence type="ECO:0000256" key="9">
    <source>
        <dbReference type="ARBA" id="ARBA00024350"/>
    </source>
</evidence>
<dbReference type="PROSITE" id="PS51192">
    <property type="entry name" value="HELICASE_ATP_BIND_1"/>
    <property type="match status" value="1"/>
</dbReference>
<evidence type="ECO:0000256" key="4">
    <source>
        <dbReference type="ARBA" id="ARBA00022801"/>
    </source>
</evidence>
<feature type="domain" description="Helicase ATP-binding" evidence="13">
    <location>
        <begin position="36"/>
        <end position="207"/>
    </location>
</feature>
<dbReference type="EMBL" id="JARJLG010000225">
    <property type="protein sequence ID" value="KAJ7725880.1"/>
    <property type="molecule type" value="Genomic_DNA"/>
</dbReference>
<dbReference type="PANTHER" id="PTHR47959:SF20">
    <property type="entry name" value="RNA HELICASE"/>
    <property type="match status" value="1"/>
</dbReference>
<dbReference type="InterPro" id="IPR027417">
    <property type="entry name" value="P-loop_NTPase"/>
</dbReference>
<proteinExistence type="inferred from homology"/>
<dbReference type="PROSITE" id="PS00039">
    <property type="entry name" value="DEAD_ATP_HELICASE"/>
    <property type="match status" value="1"/>
</dbReference>
<keyword evidence="3 11" id="KW-0547">Nucleotide-binding</keyword>
<keyword evidence="5 11" id="KW-0347">Helicase</keyword>
<dbReference type="GO" id="GO:0005524">
    <property type="term" value="F:ATP binding"/>
    <property type="evidence" value="ECO:0007669"/>
    <property type="project" value="UniProtKB-KW"/>
</dbReference>
<comment type="caution">
    <text evidence="16">The sequence shown here is derived from an EMBL/GenBank/DDBJ whole genome shotgun (WGS) entry which is preliminary data.</text>
</comment>
<dbReference type="GO" id="GO:0010467">
    <property type="term" value="P:gene expression"/>
    <property type="evidence" value="ECO:0007669"/>
    <property type="project" value="UniProtKB-ARBA"/>
</dbReference>
<dbReference type="InterPro" id="IPR000629">
    <property type="entry name" value="RNA-helicase_DEAD-box_CS"/>
</dbReference>
<keyword evidence="17" id="KW-1185">Reference proteome</keyword>
<keyword evidence="4 11" id="KW-0378">Hydrolase</keyword>
<dbReference type="InterPro" id="IPR044765">
    <property type="entry name" value="DDX47/Rrp3_DEADc"/>
</dbReference>
<feature type="region of interest" description="Disordered" evidence="12">
    <location>
        <begin position="396"/>
        <end position="444"/>
    </location>
</feature>
<keyword evidence="2" id="KW-0690">Ribosome biogenesis</keyword>
<evidence type="ECO:0000256" key="6">
    <source>
        <dbReference type="ARBA" id="ARBA00022840"/>
    </source>
</evidence>